<keyword evidence="3 6" id="KW-0732">Signal</keyword>
<dbReference type="Proteomes" id="UP000008672">
    <property type="component" value="Unassembled WGS sequence"/>
</dbReference>
<evidence type="ECO:0000256" key="2">
    <source>
        <dbReference type="ARBA" id="ARBA00022525"/>
    </source>
</evidence>
<dbReference type="PANTHER" id="PTHR15427:SF27">
    <property type="entry name" value="COMPLEMENT C1Q TUMOR NECROSIS FACTOR-RELATED PROTEIN 5"/>
    <property type="match status" value="1"/>
</dbReference>
<feature type="chain" id="PRO_5003579906" evidence="6">
    <location>
        <begin position="22"/>
        <end position="248"/>
    </location>
</feature>
<evidence type="ECO:0000256" key="3">
    <source>
        <dbReference type="ARBA" id="ARBA00022729"/>
    </source>
</evidence>
<organism evidence="8 9">
    <name type="scientific">Latimeria chalumnae</name>
    <name type="common">Coelacanth</name>
    <dbReference type="NCBI Taxonomy" id="7897"/>
    <lineage>
        <taxon>Eukaryota</taxon>
        <taxon>Metazoa</taxon>
        <taxon>Chordata</taxon>
        <taxon>Craniata</taxon>
        <taxon>Vertebrata</taxon>
        <taxon>Euteleostomi</taxon>
        <taxon>Coelacanthiformes</taxon>
        <taxon>Coelacanthidae</taxon>
        <taxon>Latimeria</taxon>
    </lineage>
</organism>
<dbReference type="Pfam" id="PF01391">
    <property type="entry name" value="Collagen"/>
    <property type="match status" value="1"/>
</dbReference>
<dbReference type="PRINTS" id="PR00007">
    <property type="entry name" value="COMPLEMNTC1Q"/>
</dbReference>
<protein>
    <submittedName>
        <fullName evidence="8">C1q and TNF related 5</fullName>
    </submittedName>
</protein>
<dbReference type="Ensembl" id="ENSLACT00000018666.1">
    <property type="protein sequence ID" value="ENSLACP00000018533.1"/>
    <property type="gene ID" value="ENSLACG00000016316.2"/>
</dbReference>
<dbReference type="InParanoid" id="H3B9G2"/>
<dbReference type="FunCoup" id="H3B9G2">
    <property type="interactions" value="63"/>
</dbReference>
<keyword evidence="2" id="KW-0964">Secreted</keyword>
<reference evidence="8" key="2">
    <citation type="submission" date="2025-08" db="UniProtKB">
        <authorList>
            <consortium name="Ensembl"/>
        </authorList>
    </citation>
    <scope>IDENTIFICATION</scope>
</reference>
<accession>H3B9G2</accession>
<dbReference type="OMA" id="FFQYYGN"/>
<dbReference type="AlphaFoldDB" id="H3B9G2"/>
<evidence type="ECO:0000259" key="7">
    <source>
        <dbReference type="PROSITE" id="PS50871"/>
    </source>
</evidence>
<dbReference type="EMBL" id="AFYH01011782">
    <property type="status" value="NOT_ANNOTATED_CDS"/>
    <property type="molecule type" value="Genomic_DNA"/>
</dbReference>
<keyword evidence="9" id="KW-1185">Reference proteome</keyword>
<dbReference type="Pfam" id="PF00386">
    <property type="entry name" value="C1q"/>
    <property type="match status" value="1"/>
</dbReference>
<feature type="compositionally biased region" description="Basic and acidic residues" evidence="5">
    <location>
        <begin position="54"/>
        <end position="72"/>
    </location>
</feature>
<proteinExistence type="predicted"/>
<dbReference type="InterPro" id="IPR001073">
    <property type="entry name" value="C1q_dom"/>
</dbReference>
<dbReference type="SUPFAM" id="SSF49842">
    <property type="entry name" value="TNF-like"/>
    <property type="match status" value="1"/>
</dbReference>
<feature type="region of interest" description="Disordered" evidence="5">
    <location>
        <begin position="34"/>
        <end position="87"/>
    </location>
</feature>
<name>H3B9G2_LATCH</name>
<reference evidence="9" key="1">
    <citation type="submission" date="2011-08" db="EMBL/GenBank/DDBJ databases">
        <title>The draft genome of Latimeria chalumnae.</title>
        <authorList>
            <person name="Di Palma F."/>
            <person name="Alfoldi J."/>
            <person name="Johnson J."/>
            <person name="Berlin A."/>
            <person name="Gnerre S."/>
            <person name="Jaffe D."/>
            <person name="MacCallum I."/>
            <person name="Young S."/>
            <person name="Walker B.J."/>
            <person name="Lander E."/>
            <person name="Lindblad-Toh K."/>
        </authorList>
    </citation>
    <scope>NUCLEOTIDE SEQUENCE [LARGE SCALE GENOMIC DNA]</scope>
    <source>
        <strain evidence="9">Wild caught</strain>
    </source>
</reference>
<dbReference type="GO" id="GO:0005576">
    <property type="term" value="C:extracellular region"/>
    <property type="evidence" value="ECO:0007669"/>
    <property type="project" value="UniProtKB-SubCell"/>
</dbReference>
<dbReference type="FunFam" id="2.60.120.40:FF:000001">
    <property type="entry name" value="Complement C1q B chain"/>
    <property type="match status" value="1"/>
</dbReference>
<dbReference type="PROSITE" id="PS50871">
    <property type="entry name" value="C1Q"/>
    <property type="match status" value="1"/>
</dbReference>
<evidence type="ECO:0000313" key="9">
    <source>
        <dbReference type="Proteomes" id="UP000008672"/>
    </source>
</evidence>
<evidence type="ECO:0000256" key="4">
    <source>
        <dbReference type="ARBA" id="ARBA00023119"/>
    </source>
</evidence>
<evidence type="ECO:0000256" key="6">
    <source>
        <dbReference type="SAM" id="SignalP"/>
    </source>
</evidence>
<dbReference type="PANTHER" id="PTHR15427">
    <property type="entry name" value="EMILIN ELASTIN MICROFIBRIL INTERFACE-LOCATED PROTEIN ELASTIN MICROFIBRIL INTERFACER"/>
    <property type="match status" value="1"/>
</dbReference>
<dbReference type="GO" id="GO:0005581">
    <property type="term" value="C:collagen trimer"/>
    <property type="evidence" value="ECO:0007669"/>
    <property type="project" value="UniProtKB-KW"/>
</dbReference>
<dbReference type="eggNOG" id="ENOG502QUEA">
    <property type="taxonomic scope" value="Eukaryota"/>
</dbReference>
<feature type="signal peptide" evidence="6">
    <location>
        <begin position="1"/>
        <end position="21"/>
    </location>
</feature>
<sequence>YRCNMVLEIQSFLLLVLVCSSTQIEDNKIPSLCSGQPGIPGSPGAHGNPGLPGRDGRDGRDGMSGLKGEKGELGLPGIPGLRGERGDTGLDGLKGEKGSDGECAVAPKSAFSAKRSEKRTLPLGDEPVQFDIPLVNEQGHYDPETGKFTCQIPGVYYFVIHATVFRASLQFDIMKNGRSVASFFQFYGNWPKPSSLSGGTLLHLVPEDEVWVQVGVGDYTGFYASQKTDSTFSGFLIYSDWHNSPVFA</sequence>
<gene>
    <name evidence="8" type="primary">C1QTNF5</name>
</gene>
<dbReference type="Bgee" id="ENSLACG00000016316">
    <property type="expression patterns" value="Expressed in pelvic fin and 2 other cell types or tissues"/>
</dbReference>
<dbReference type="InterPro" id="IPR050392">
    <property type="entry name" value="Collagen/C1q_domain"/>
</dbReference>
<reference evidence="8" key="3">
    <citation type="submission" date="2025-09" db="UniProtKB">
        <authorList>
            <consortium name="Ensembl"/>
        </authorList>
    </citation>
    <scope>IDENTIFICATION</scope>
</reference>
<evidence type="ECO:0000256" key="5">
    <source>
        <dbReference type="SAM" id="MobiDB-lite"/>
    </source>
</evidence>
<evidence type="ECO:0000256" key="1">
    <source>
        <dbReference type="ARBA" id="ARBA00004613"/>
    </source>
</evidence>
<comment type="subcellular location">
    <subcellularLocation>
        <location evidence="1">Secreted</location>
    </subcellularLocation>
</comment>
<dbReference type="GeneTree" id="ENSGT00940000161353"/>
<dbReference type="InterPro" id="IPR008160">
    <property type="entry name" value="Collagen"/>
</dbReference>
<dbReference type="Gene3D" id="2.60.120.40">
    <property type="match status" value="1"/>
</dbReference>
<keyword evidence="4" id="KW-0176">Collagen</keyword>
<feature type="domain" description="C1q" evidence="7">
    <location>
        <begin position="104"/>
        <end position="243"/>
    </location>
</feature>
<dbReference type="InterPro" id="IPR008983">
    <property type="entry name" value="Tumour_necrosis_fac-like_dom"/>
</dbReference>
<dbReference type="STRING" id="7897.ENSLACP00000018533"/>
<evidence type="ECO:0000313" key="8">
    <source>
        <dbReference type="Ensembl" id="ENSLACP00000018533.1"/>
    </source>
</evidence>
<dbReference type="SMART" id="SM00110">
    <property type="entry name" value="C1Q"/>
    <property type="match status" value="1"/>
</dbReference>
<dbReference type="HOGENOM" id="CLU_001074_0_2_1"/>